<keyword evidence="3" id="KW-0175">Coiled coil</keyword>
<name>A0A0V0QFQ8_PSEPJ</name>
<dbReference type="AlphaFoldDB" id="A0A0V0QFQ8"/>
<dbReference type="PANTHER" id="PTHR22872">
    <property type="entry name" value="BTK-BINDING PROTEIN-RELATED"/>
    <property type="match status" value="1"/>
</dbReference>
<accession>A0A0V0QFQ8</accession>
<sequence>MFILSTNCLLYQWGNSQQSKVLDQEIYDDGPVLISLEKFQNLEYDEKIIDIQTGNNHILVLTSEGKVFSWGLNNFGQLGLEDRKQLKELNYPQQLNFDTKNFQYNFKGKQQNWENGQNSENHGQKNKENQLYVSKIYAKEEQNDIINCQNEQIEQLKQSLQEDEDTEITDKNSLQDNIMKELNTIIERLKKGYKQDSNEILQLEKEIHNTELEENEIKKDIDDIQQKLYDLQKQKEIFLQQISQLGIKNFE</sequence>
<keyword evidence="1" id="KW-0677">Repeat</keyword>
<evidence type="ECO:0000256" key="3">
    <source>
        <dbReference type="SAM" id="Coils"/>
    </source>
</evidence>
<dbReference type="InParanoid" id="A0A0V0QFQ8"/>
<comment type="caution">
    <text evidence="4">The sequence shown here is derived from an EMBL/GenBank/DDBJ whole genome shotgun (WGS) entry which is preliminary data.</text>
</comment>
<reference evidence="4 5" key="1">
    <citation type="journal article" date="2015" name="Sci. Rep.">
        <title>Genome of the facultative scuticociliatosis pathogen Pseudocohnilembus persalinus provides insight into its virulence through horizontal gene transfer.</title>
        <authorList>
            <person name="Xiong J."/>
            <person name="Wang G."/>
            <person name="Cheng J."/>
            <person name="Tian M."/>
            <person name="Pan X."/>
            <person name="Warren A."/>
            <person name="Jiang C."/>
            <person name="Yuan D."/>
            <person name="Miao W."/>
        </authorList>
    </citation>
    <scope>NUCLEOTIDE SEQUENCE [LARGE SCALE GENOMIC DNA]</scope>
    <source>
        <strain evidence="4">36N120E</strain>
    </source>
</reference>
<protein>
    <submittedName>
        <fullName evidence="4">Regulator of chromosome condensation 1/beta-lactamase-inhibitor protein II</fullName>
    </submittedName>
</protein>
<dbReference type="InterPro" id="IPR051625">
    <property type="entry name" value="Signaling_Regulatory_Domain"/>
</dbReference>
<feature type="coiled-coil region" evidence="3">
    <location>
        <begin position="139"/>
        <end position="241"/>
    </location>
</feature>
<dbReference type="EMBL" id="LDAU01000180">
    <property type="protein sequence ID" value="KRX01033.1"/>
    <property type="molecule type" value="Genomic_DNA"/>
</dbReference>
<dbReference type="InterPro" id="IPR000408">
    <property type="entry name" value="Reg_chr_condens"/>
</dbReference>
<keyword evidence="5" id="KW-1185">Reference proteome</keyword>
<dbReference type="Gene3D" id="2.130.10.30">
    <property type="entry name" value="Regulator of chromosome condensation 1/beta-lactamase-inhibitor protein II"/>
    <property type="match status" value="1"/>
</dbReference>
<feature type="repeat" description="RCC1" evidence="2">
    <location>
        <begin position="65"/>
        <end position="118"/>
    </location>
</feature>
<evidence type="ECO:0000256" key="1">
    <source>
        <dbReference type="ARBA" id="ARBA00022737"/>
    </source>
</evidence>
<feature type="repeat" description="RCC1" evidence="2">
    <location>
        <begin position="8"/>
        <end position="64"/>
    </location>
</feature>
<dbReference type="Proteomes" id="UP000054937">
    <property type="component" value="Unassembled WGS sequence"/>
</dbReference>
<dbReference type="PROSITE" id="PS50012">
    <property type="entry name" value="RCC1_3"/>
    <property type="match status" value="2"/>
</dbReference>
<organism evidence="4 5">
    <name type="scientific">Pseudocohnilembus persalinus</name>
    <name type="common">Ciliate</name>
    <dbReference type="NCBI Taxonomy" id="266149"/>
    <lineage>
        <taxon>Eukaryota</taxon>
        <taxon>Sar</taxon>
        <taxon>Alveolata</taxon>
        <taxon>Ciliophora</taxon>
        <taxon>Intramacronucleata</taxon>
        <taxon>Oligohymenophorea</taxon>
        <taxon>Scuticociliatia</taxon>
        <taxon>Philasterida</taxon>
        <taxon>Pseudocohnilembidae</taxon>
        <taxon>Pseudocohnilembus</taxon>
    </lineage>
</organism>
<proteinExistence type="predicted"/>
<evidence type="ECO:0000313" key="4">
    <source>
        <dbReference type="EMBL" id="KRX01033.1"/>
    </source>
</evidence>
<evidence type="ECO:0000313" key="5">
    <source>
        <dbReference type="Proteomes" id="UP000054937"/>
    </source>
</evidence>
<dbReference type="SUPFAM" id="SSF50985">
    <property type="entry name" value="RCC1/BLIP-II"/>
    <property type="match status" value="1"/>
</dbReference>
<dbReference type="OrthoDB" id="310865at2759"/>
<dbReference type="PANTHER" id="PTHR22872:SF2">
    <property type="entry name" value="INHIBITOR OF BRUTON TYROSINE KINASE"/>
    <property type="match status" value="1"/>
</dbReference>
<dbReference type="InterPro" id="IPR009091">
    <property type="entry name" value="RCC1/BLIP-II"/>
</dbReference>
<gene>
    <name evidence="4" type="ORF">PPERSA_09639</name>
</gene>
<evidence type="ECO:0000256" key="2">
    <source>
        <dbReference type="PROSITE-ProRule" id="PRU00235"/>
    </source>
</evidence>
<dbReference type="Pfam" id="PF13540">
    <property type="entry name" value="RCC1_2"/>
    <property type="match status" value="1"/>
</dbReference>